<sequence length="194" mass="20927">MLNLLRPSHISLLLLGISSLTGAQIPPQWTSGFSPAISLTAFFNGVEISTGQSIPLSETKSSPTFALGKNSVTCAESKYIIIALDPDAPSWASPVLHFMNTNFSAAELEEGSKNLTSTNKNATAPWLDPAPPAGTGPHRYIFLLFEQPEGNFHVKDVPGTSTSDRLTFDVERWRKDNHLHNAVAGTYFLAEAAS</sequence>
<dbReference type="PANTHER" id="PTHR11362">
    <property type="entry name" value="PHOSPHATIDYLETHANOLAMINE-BINDING PROTEIN"/>
    <property type="match status" value="1"/>
</dbReference>
<dbReference type="GO" id="GO:0005543">
    <property type="term" value="F:phospholipid binding"/>
    <property type="evidence" value="ECO:0007669"/>
    <property type="project" value="TreeGrafter"/>
</dbReference>
<dbReference type="InterPro" id="IPR036610">
    <property type="entry name" value="PEBP-like_sf"/>
</dbReference>
<protein>
    <submittedName>
        <fullName evidence="2">Phosphatidylethanolamine-binding protein</fullName>
    </submittedName>
</protein>
<dbReference type="PANTHER" id="PTHR11362:SF148">
    <property type="entry name" value="CARBOXYPEPTIDASE Y INHIBITOR"/>
    <property type="match status" value="1"/>
</dbReference>
<dbReference type="GO" id="GO:0046578">
    <property type="term" value="P:regulation of Ras protein signal transduction"/>
    <property type="evidence" value="ECO:0007669"/>
    <property type="project" value="TreeGrafter"/>
</dbReference>
<evidence type="ECO:0000313" key="3">
    <source>
        <dbReference type="Proteomes" id="UP000326924"/>
    </source>
</evidence>
<dbReference type="GO" id="GO:0030162">
    <property type="term" value="P:regulation of proteolysis"/>
    <property type="evidence" value="ECO:0007669"/>
    <property type="project" value="TreeGrafter"/>
</dbReference>
<evidence type="ECO:0000256" key="1">
    <source>
        <dbReference type="SAM" id="SignalP"/>
    </source>
</evidence>
<dbReference type="Gene3D" id="3.90.280.10">
    <property type="entry name" value="PEBP-like"/>
    <property type="match status" value="1"/>
</dbReference>
<organism evidence="2 3">
    <name type="scientific">Sphaerosporella brunnea</name>
    <dbReference type="NCBI Taxonomy" id="1250544"/>
    <lineage>
        <taxon>Eukaryota</taxon>
        <taxon>Fungi</taxon>
        <taxon>Dikarya</taxon>
        <taxon>Ascomycota</taxon>
        <taxon>Pezizomycotina</taxon>
        <taxon>Pezizomycetes</taxon>
        <taxon>Pezizales</taxon>
        <taxon>Pyronemataceae</taxon>
        <taxon>Sphaerosporella</taxon>
    </lineage>
</organism>
<dbReference type="InParanoid" id="A0A5J5EN77"/>
<name>A0A5J5EN77_9PEZI</name>
<feature type="signal peptide" evidence="1">
    <location>
        <begin position="1"/>
        <end position="23"/>
    </location>
</feature>
<reference evidence="2 3" key="1">
    <citation type="submission" date="2019-09" db="EMBL/GenBank/DDBJ databases">
        <title>Draft genome of the ectomycorrhizal ascomycete Sphaerosporella brunnea.</title>
        <authorList>
            <consortium name="DOE Joint Genome Institute"/>
            <person name="Benucci G.M."/>
            <person name="Marozzi G."/>
            <person name="Antonielli L."/>
            <person name="Sanchez S."/>
            <person name="Marco P."/>
            <person name="Wang X."/>
            <person name="Falini L.B."/>
            <person name="Barry K."/>
            <person name="Haridas S."/>
            <person name="Lipzen A."/>
            <person name="Labutti K."/>
            <person name="Grigoriev I.V."/>
            <person name="Murat C."/>
            <person name="Martin F."/>
            <person name="Albertini E."/>
            <person name="Donnini D."/>
            <person name="Bonito G."/>
        </authorList>
    </citation>
    <scope>NUCLEOTIDE SEQUENCE [LARGE SCALE GENOMIC DNA]</scope>
    <source>
        <strain evidence="2 3">Sb_GMNB300</strain>
    </source>
</reference>
<gene>
    <name evidence="2" type="ORF">FN846DRAFT_963564</name>
</gene>
<comment type="caution">
    <text evidence="2">The sequence shown here is derived from an EMBL/GenBank/DDBJ whole genome shotgun (WGS) entry which is preliminary data.</text>
</comment>
<dbReference type="AlphaFoldDB" id="A0A5J5EN77"/>
<dbReference type="InterPro" id="IPR035810">
    <property type="entry name" value="PEBP_euk"/>
</dbReference>
<dbReference type="EMBL" id="VXIS01000197">
    <property type="protein sequence ID" value="KAA8897514.1"/>
    <property type="molecule type" value="Genomic_DNA"/>
</dbReference>
<accession>A0A5J5EN77</accession>
<dbReference type="SUPFAM" id="SSF49777">
    <property type="entry name" value="PEBP-like"/>
    <property type="match status" value="1"/>
</dbReference>
<keyword evidence="3" id="KW-1185">Reference proteome</keyword>
<dbReference type="InterPro" id="IPR008914">
    <property type="entry name" value="PEBP"/>
</dbReference>
<dbReference type="CDD" id="cd00866">
    <property type="entry name" value="PEBP_euk"/>
    <property type="match status" value="1"/>
</dbReference>
<keyword evidence="1" id="KW-0732">Signal</keyword>
<dbReference type="GO" id="GO:0030414">
    <property type="term" value="F:peptidase inhibitor activity"/>
    <property type="evidence" value="ECO:0007669"/>
    <property type="project" value="TreeGrafter"/>
</dbReference>
<feature type="chain" id="PRO_5023937749" evidence="1">
    <location>
        <begin position="24"/>
        <end position="194"/>
    </location>
</feature>
<evidence type="ECO:0000313" key="2">
    <source>
        <dbReference type="EMBL" id="KAA8897514.1"/>
    </source>
</evidence>
<dbReference type="OrthoDB" id="2506647at2759"/>
<dbReference type="Pfam" id="PF01161">
    <property type="entry name" value="PBP"/>
    <property type="match status" value="1"/>
</dbReference>
<proteinExistence type="predicted"/>
<dbReference type="Proteomes" id="UP000326924">
    <property type="component" value="Unassembled WGS sequence"/>
</dbReference>